<dbReference type="OrthoDB" id="1851446at2759"/>
<feature type="domain" description="DUF642" evidence="6">
    <location>
        <begin position="16"/>
        <end position="101"/>
    </location>
</feature>
<evidence type="ECO:0000256" key="4">
    <source>
        <dbReference type="ARBA" id="ARBA00022729"/>
    </source>
</evidence>
<evidence type="ECO:0000256" key="2">
    <source>
        <dbReference type="ARBA" id="ARBA00004613"/>
    </source>
</evidence>
<dbReference type="PANTHER" id="PTHR31265">
    <property type="entry name" value="OS02G0527500 PROTEIN-RELATED"/>
    <property type="match status" value="1"/>
</dbReference>
<dbReference type="InterPro" id="IPR052437">
    <property type="entry name" value="Pectin_Meth_Modulator"/>
</dbReference>
<dbReference type="AlphaFoldDB" id="A0A7J9BGV1"/>
<keyword evidence="5" id="KW-0325">Glycoprotein</keyword>
<organism evidence="7 8">
    <name type="scientific">Gossypium gossypioides</name>
    <name type="common">Mexican cotton</name>
    <name type="synonym">Selera gossypioides</name>
    <dbReference type="NCBI Taxonomy" id="34282"/>
    <lineage>
        <taxon>Eukaryota</taxon>
        <taxon>Viridiplantae</taxon>
        <taxon>Streptophyta</taxon>
        <taxon>Embryophyta</taxon>
        <taxon>Tracheophyta</taxon>
        <taxon>Spermatophyta</taxon>
        <taxon>Magnoliopsida</taxon>
        <taxon>eudicotyledons</taxon>
        <taxon>Gunneridae</taxon>
        <taxon>Pentapetalae</taxon>
        <taxon>rosids</taxon>
        <taxon>malvids</taxon>
        <taxon>Malvales</taxon>
        <taxon>Malvaceae</taxon>
        <taxon>Malvoideae</taxon>
        <taxon>Gossypium</taxon>
    </lineage>
</organism>
<feature type="non-terminal residue" evidence="7">
    <location>
        <position position="1"/>
    </location>
</feature>
<protein>
    <recommendedName>
        <fullName evidence="6">DUF642 domain-containing protein</fullName>
    </recommendedName>
</protein>
<evidence type="ECO:0000256" key="1">
    <source>
        <dbReference type="ARBA" id="ARBA00004196"/>
    </source>
</evidence>
<evidence type="ECO:0000256" key="5">
    <source>
        <dbReference type="ARBA" id="ARBA00023180"/>
    </source>
</evidence>
<evidence type="ECO:0000259" key="6">
    <source>
        <dbReference type="Pfam" id="PF04862"/>
    </source>
</evidence>
<proteinExistence type="predicted"/>
<keyword evidence="8" id="KW-1185">Reference proteome</keyword>
<reference evidence="7 8" key="1">
    <citation type="journal article" date="2019" name="Genome Biol. Evol.">
        <title>Insights into the evolution of the New World diploid cottons (Gossypium, subgenus Houzingenia) based on genome sequencing.</title>
        <authorList>
            <person name="Grover C.E."/>
            <person name="Arick M.A. 2nd"/>
            <person name="Thrash A."/>
            <person name="Conover J.L."/>
            <person name="Sanders W.S."/>
            <person name="Peterson D.G."/>
            <person name="Frelichowski J.E."/>
            <person name="Scheffler J.A."/>
            <person name="Scheffler B.E."/>
            <person name="Wendel J.F."/>
        </authorList>
    </citation>
    <scope>NUCLEOTIDE SEQUENCE [LARGE SCALE GENOMIC DNA]</scope>
    <source>
        <strain evidence="7">5</strain>
        <tissue evidence="7">Leaf</tissue>
    </source>
</reference>
<dbReference type="Proteomes" id="UP000593579">
    <property type="component" value="Unassembled WGS sequence"/>
</dbReference>
<keyword evidence="4" id="KW-0732">Signal</keyword>
<feature type="non-terminal residue" evidence="7">
    <location>
        <position position="110"/>
    </location>
</feature>
<comment type="subcellular location">
    <subcellularLocation>
        <location evidence="1">Cell envelope</location>
    </subcellularLocation>
    <subcellularLocation>
        <location evidence="2">Secreted</location>
    </subcellularLocation>
</comment>
<dbReference type="InterPro" id="IPR006946">
    <property type="entry name" value="DGR2-like_dom"/>
</dbReference>
<dbReference type="Pfam" id="PF04862">
    <property type="entry name" value="DUF642"/>
    <property type="match status" value="1"/>
</dbReference>
<accession>A0A7J9BGV1</accession>
<dbReference type="GO" id="GO:0005576">
    <property type="term" value="C:extracellular region"/>
    <property type="evidence" value="ECO:0007669"/>
    <property type="project" value="UniProtKB-SubCell"/>
</dbReference>
<evidence type="ECO:0000313" key="8">
    <source>
        <dbReference type="Proteomes" id="UP000593579"/>
    </source>
</evidence>
<comment type="caution">
    <text evidence="7">The sequence shown here is derived from an EMBL/GenBank/DDBJ whole genome shotgun (WGS) entry which is preliminary data.</text>
</comment>
<dbReference type="PANTHER" id="PTHR31265:SF22">
    <property type="entry name" value="DUF642 DOMAIN-CONTAINING PROTEIN"/>
    <property type="match status" value="1"/>
</dbReference>
<evidence type="ECO:0000256" key="3">
    <source>
        <dbReference type="ARBA" id="ARBA00022525"/>
    </source>
</evidence>
<dbReference type="EMBL" id="JABEZY010000003">
    <property type="protein sequence ID" value="MBA0735413.1"/>
    <property type="molecule type" value="Genomic_DNA"/>
</dbReference>
<name>A0A7J9BGV1_GOSGO</name>
<keyword evidence="3" id="KW-0964">Secreted</keyword>
<evidence type="ECO:0000313" key="7">
    <source>
        <dbReference type="EMBL" id="MBA0735413.1"/>
    </source>
</evidence>
<gene>
    <name evidence="7" type="ORF">Gogos_019264</name>
</gene>
<sequence length="110" mass="11784">GVLNLEDFTLPSLVEVKVKAGYVYSLTFGATRTCAQDEVLRISVPGQTTDISIQTLYSTDGGDTIALAFKAIAPIVRVTFHNPGIQEDPTCGPLLDAIAIKLMPPATYTR</sequence>